<dbReference type="InterPro" id="IPR032806">
    <property type="entry name" value="YbfD_N"/>
</dbReference>
<evidence type="ECO:0000259" key="1">
    <source>
        <dbReference type="Pfam" id="PF13808"/>
    </source>
</evidence>
<sequence>MKIEKTLEECFNNLEDPRANYNKVHKFLDVIVIAVLAVISGTDTWDYMEDSGNAKKEWLSTFLELPGGIPSHDTFNRIFSMINPGQFHATVEKD</sequence>
<evidence type="ECO:0000313" key="3">
    <source>
        <dbReference type="Proteomes" id="UP000199659"/>
    </source>
</evidence>
<accession>A0A1I6I569</accession>
<dbReference type="PANTHER" id="PTHR30298:SF0">
    <property type="entry name" value="PROTEIN YBFL-RELATED"/>
    <property type="match status" value="1"/>
</dbReference>
<dbReference type="PANTHER" id="PTHR30298">
    <property type="entry name" value="H REPEAT-ASSOCIATED PREDICTED TRANSPOSASE"/>
    <property type="match status" value="1"/>
</dbReference>
<name>A0A1I6I569_9FIRM</name>
<dbReference type="STRING" id="37658.SAMN05661086_00422"/>
<feature type="domain" description="H repeat-associated protein N-terminal" evidence="1">
    <location>
        <begin position="9"/>
        <end position="90"/>
    </location>
</feature>
<protein>
    <submittedName>
        <fullName evidence="2">DDE_Tnp_1-associated</fullName>
    </submittedName>
</protein>
<dbReference type="RefSeq" id="WP_242940432.1">
    <property type="nucleotide sequence ID" value="NZ_FOYZ01000002.1"/>
</dbReference>
<evidence type="ECO:0000313" key="2">
    <source>
        <dbReference type="EMBL" id="SFR61875.1"/>
    </source>
</evidence>
<reference evidence="2 3" key="1">
    <citation type="submission" date="2016-10" db="EMBL/GenBank/DDBJ databases">
        <authorList>
            <person name="de Groot N.N."/>
        </authorList>
    </citation>
    <scope>NUCLEOTIDE SEQUENCE [LARGE SCALE GENOMIC DNA]</scope>
    <source>
        <strain evidence="2 3">743A</strain>
    </source>
</reference>
<dbReference type="InterPro" id="IPR051698">
    <property type="entry name" value="Transposase_11-like"/>
</dbReference>
<dbReference type="Pfam" id="PF13808">
    <property type="entry name" value="DDE_Tnp_1_assoc"/>
    <property type="match status" value="1"/>
</dbReference>
<dbReference type="Proteomes" id="UP000199659">
    <property type="component" value="Unassembled WGS sequence"/>
</dbReference>
<organism evidence="2 3">
    <name type="scientific">Anaeromicropila populeti</name>
    <dbReference type="NCBI Taxonomy" id="37658"/>
    <lineage>
        <taxon>Bacteria</taxon>
        <taxon>Bacillati</taxon>
        <taxon>Bacillota</taxon>
        <taxon>Clostridia</taxon>
        <taxon>Lachnospirales</taxon>
        <taxon>Lachnospiraceae</taxon>
        <taxon>Anaeromicropila</taxon>
    </lineage>
</organism>
<dbReference type="EMBL" id="FOYZ01000002">
    <property type="protein sequence ID" value="SFR61875.1"/>
    <property type="molecule type" value="Genomic_DNA"/>
</dbReference>
<dbReference type="AlphaFoldDB" id="A0A1I6I569"/>
<keyword evidence="3" id="KW-1185">Reference proteome</keyword>
<proteinExistence type="predicted"/>
<gene>
    <name evidence="2" type="ORF">SAMN05661086_00422</name>
</gene>